<keyword evidence="3" id="KW-1185">Reference proteome</keyword>
<evidence type="ECO:0000313" key="2">
    <source>
        <dbReference type="EMBL" id="GKV45961.1"/>
    </source>
</evidence>
<proteinExistence type="predicted"/>
<comment type="caution">
    <text evidence="2">The sequence shown here is derived from an EMBL/GenBank/DDBJ whole genome shotgun (WGS) entry which is preliminary data.</text>
</comment>
<protein>
    <submittedName>
        <fullName evidence="2">Uncharacterized protein</fullName>
    </submittedName>
</protein>
<sequence>MNPKPKLWISSNFCLDCCLSVLLLALIFLQQLEAGRG</sequence>
<name>A0AAV5M849_9ROSI</name>
<reference evidence="2 3" key="1">
    <citation type="journal article" date="2021" name="Commun. Biol.">
        <title>The genome of Shorea leprosula (Dipterocarpaceae) highlights the ecological relevance of drought in aseasonal tropical rainforests.</title>
        <authorList>
            <person name="Ng K.K.S."/>
            <person name="Kobayashi M.J."/>
            <person name="Fawcett J.A."/>
            <person name="Hatakeyama M."/>
            <person name="Paape T."/>
            <person name="Ng C.H."/>
            <person name="Ang C.C."/>
            <person name="Tnah L.H."/>
            <person name="Lee C.T."/>
            <person name="Nishiyama T."/>
            <person name="Sese J."/>
            <person name="O'Brien M.J."/>
            <person name="Copetti D."/>
            <person name="Mohd Noor M.I."/>
            <person name="Ong R.C."/>
            <person name="Putra M."/>
            <person name="Sireger I.Z."/>
            <person name="Indrioko S."/>
            <person name="Kosugi Y."/>
            <person name="Izuno A."/>
            <person name="Isagi Y."/>
            <person name="Lee S.L."/>
            <person name="Shimizu K.K."/>
        </authorList>
    </citation>
    <scope>NUCLEOTIDE SEQUENCE [LARGE SCALE GENOMIC DNA]</scope>
    <source>
        <strain evidence="2">214</strain>
    </source>
</reference>
<evidence type="ECO:0000313" key="3">
    <source>
        <dbReference type="Proteomes" id="UP001054252"/>
    </source>
</evidence>
<organism evidence="2 3">
    <name type="scientific">Rubroshorea leprosula</name>
    <dbReference type="NCBI Taxonomy" id="152421"/>
    <lineage>
        <taxon>Eukaryota</taxon>
        <taxon>Viridiplantae</taxon>
        <taxon>Streptophyta</taxon>
        <taxon>Embryophyta</taxon>
        <taxon>Tracheophyta</taxon>
        <taxon>Spermatophyta</taxon>
        <taxon>Magnoliopsida</taxon>
        <taxon>eudicotyledons</taxon>
        <taxon>Gunneridae</taxon>
        <taxon>Pentapetalae</taxon>
        <taxon>rosids</taxon>
        <taxon>malvids</taxon>
        <taxon>Malvales</taxon>
        <taxon>Dipterocarpaceae</taxon>
        <taxon>Rubroshorea</taxon>
    </lineage>
</organism>
<keyword evidence="1" id="KW-0812">Transmembrane</keyword>
<feature type="transmembrane region" description="Helical" evidence="1">
    <location>
        <begin position="7"/>
        <end position="29"/>
    </location>
</feature>
<dbReference type="EMBL" id="BPVZ01000200">
    <property type="protein sequence ID" value="GKV45961.1"/>
    <property type="molecule type" value="Genomic_DNA"/>
</dbReference>
<evidence type="ECO:0000256" key="1">
    <source>
        <dbReference type="SAM" id="Phobius"/>
    </source>
</evidence>
<accession>A0AAV5M849</accession>
<keyword evidence="1" id="KW-1133">Transmembrane helix</keyword>
<dbReference type="Proteomes" id="UP001054252">
    <property type="component" value="Unassembled WGS sequence"/>
</dbReference>
<gene>
    <name evidence="2" type="ORF">SLEP1_g52985</name>
</gene>
<dbReference type="AlphaFoldDB" id="A0AAV5M849"/>
<keyword evidence="1" id="KW-0472">Membrane</keyword>